<gene>
    <name evidence="2" type="ORF">ACFO1S_10220</name>
</gene>
<sequence>MRIADLVIVQEESAEEIGAEHLTQLLKETLANNTIRQKQLFAFVNVIDVTTSTGQFHYEVNSGNGELTLRSQEPSNVVETLKEREPDLSSIKDEELPKAPELSPEEALQEATKLEPDDELNTPQLINDRIELVQKHINDLKKKAIKSTAETELATLKTQRGAWLRQENEKIKNNRSIPRKKNEDWENDNPVDAGKMILLEKQITEAKESDGKDNPLKTAEDRQASLQTRLKQVTVDVKAQEDAKNLRSQYVKKQLKDKLTLKYKEYDDSKYSEFLSKWEQEDSDGFEQELKKHQLQWESENQENGQAALYHAGVQREREGSGRNQKIKERKQQNKAVQQKAVEEVKKDNSNLLVLAETLVDGEASEKLAVQIGHIKEDTGNRKAVNELLNEVAQELSEAQALAEQGKIDKDLLGKFVKEMCSNGEYVNFRGNLAELRHAVLAARSKEEGDSPVYIGSEEWEPDKEKKPPQEVDVSYKDKTNTLHLREVAWDIATLEDKLFGSHKESQREGYARIRGSREETKTRMAYAVDQASDSDKALLFSKIPKDAKGNYKVRGGMAQYLIDNGITVYLGGEHYTIDRLKEGLETAKQQSTL</sequence>
<evidence type="ECO:0008006" key="4">
    <source>
        <dbReference type="Google" id="ProtNLM"/>
    </source>
</evidence>
<evidence type="ECO:0000313" key="3">
    <source>
        <dbReference type="Proteomes" id="UP001595755"/>
    </source>
</evidence>
<feature type="compositionally biased region" description="Basic and acidic residues" evidence="1">
    <location>
        <begin position="82"/>
        <end position="98"/>
    </location>
</feature>
<evidence type="ECO:0000256" key="1">
    <source>
        <dbReference type="SAM" id="MobiDB-lite"/>
    </source>
</evidence>
<keyword evidence="3" id="KW-1185">Reference proteome</keyword>
<accession>A0ABV8SA43</accession>
<dbReference type="Proteomes" id="UP001595755">
    <property type="component" value="Unassembled WGS sequence"/>
</dbReference>
<reference evidence="3" key="1">
    <citation type="journal article" date="2019" name="Int. J. Syst. Evol. Microbiol.">
        <title>The Global Catalogue of Microorganisms (GCM) 10K type strain sequencing project: providing services to taxonomists for standard genome sequencing and annotation.</title>
        <authorList>
            <consortium name="The Broad Institute Genomics Platform"/>
            <consortium name="The Broad Institute Genome Sequencing Center for Infectious Disease"/>
            <person name="Wu L."/>
            <person name="Ma J."/>
        </authorList>
    </citation>
    <scope>NUCLEOTIDE SEQUENCE [LARGE SCALE GENOMIC DNA]</scope>
    <source>
        <strain evidence="3">CGMCC 4.1641</strain>
    </source>
</reference>
<name>A0ABV8SA43_9BACL</name>
<feature type="region of interest" description="Disordered" evidence="1">
    <location>
        <begin position="451"/>
        <end position="472"/>
    </location>
</feature>
<feature type="compositionally biased region" description="Basic and acidic residues" evidence="1">
    <location>
        <begin position="463"/>
        <end position="472"/>
    </location>
</feature>
<dbReference type="EMBL" id="JBHSED010000015">
    <property type="protein sequence ID" value="MFC4303818.1"/>
    <property type="molecule type" value="Genomic_DNA"/>
</dbReference>
<organism evidence="2 3">
    <name type="scientific">Cohnella boryungensis</name>
    <dbReference type="NCBI Taxonomy" id="768479"/>
    <lineage>
        <taxon>Bacteria</taxon>
        <taxon>Bacillati</taxon>
        <taxon>Bacillota</taxon>
        <taxon>Bacilli</taxon>
        <taxon>Bacillales</taxon>
        <taxon>Paenibacillaceae</taxon>
        <taxon>Cohnella</taxon>
    </lineage>
</organism>
<evidence type="ECO:0000313" key="2">
    <source>
        <dbReference type="EMBL" id="MFC4303818.1"/>
    </source>
</evidence>
<feature type="region of interest" description="Disordered" evidence="1">
    <location>
        <begin position="82"/>
        <end position="121"/>
    </location>
</feature>
<protein>
    <recommendedName>
        <fullName evidence="4">Large polyvalent protein-associated domain-containing protein</fullName>
    </recommendedName>
</protein>
<proteinExistence type="predicted"/>
<comment type="caution">
    <text evidence="2">The sequence shown here is derived from an EMBL/GenBank/DDBJ whole genome shotgun (WGS) entry which is preliminary data.</text>
</comment>
<feature type="compositionally biased region" description="Basic and acidic residues" evidence="1">
    <location>
        <begin position="314"/>
        <end position="332"/>
    </location>
</feature>
<feature type="region of interest" description="Disordered" evidence="1">
    <location>
        <begin position="314"/>
        <end position="336"/>
    </location>
</feature>